<organism evidence="1 2">
    <name type="scientific">Musca domestica</name>
    <name type="common">House fly</name>
    <dbReference type="NCBI Taxonomy" id="7370"/>
    <lineage>
        <taxon>Eukaryota</taxon>
        <taxon>Metazoa</taxon>
        <taxon>Ecdysozoa</taxon>
        <taxon>Arthropoda</taxon>
        <taxon>Hexapoda</taxon>
        <taxon>Insecta</taxon>
        <taxon>Pterygota</taxon>
        <taxon>Neoptera</taxon>
        <taxon>Endopterygota</taxon>
        <taxon>Diptera</taxon>
        <taxon>Brachycera</taxon>
        <taxon>Muscomorpha</taxon>
        <taxon>Muscoidea</taxon>
        <taxon>Muscidae</taxon>
        <taxon>Musca</taxon>
    </lineage>
</organism>
<accession>A0A9J7DJF3</accession>
<reference evidence="2" key="1">
    <citation type="submission" date="2025-08" db="UniProtKB">
        <authorList>
            <consortium name="RefSeq"/>
        </authorList>
    </citation>
    <scope>IDENTIFICATION</scope>
    <source>
        <strain evidence="2">Aabys</strain>
        <tissue evidence="2">Whole body</tissue>
    </source>
</reference>
<protein>
    <submittedName>
        <fullName evidence="2">Uncharacterized protein LOC101897537 isoform X2</fullName>
    </submittedName>
</protein>
<dbReference type="Proteomes" id="UP001652621">
    <property type="component" value="Unplaced"/>
</dbReference>
<name>A0A9J7DJF3_MUSDO</name>
<dbReference type="GO" id="GO:0042148">
    <property type="term" value="P:DNA strand invasion"/>
    <property type="evidence" value="ECO:0007669"/>
    <property type="project" value="TreeGrafter"/>
</dbReference>
<dbReference type="CTD" id="7516"/>
<dbReference type="GO" id="GO:0000400">
    <property type="term" value="F:four-way junction DNA binding"/>
    <property type="evidence" value="ECO:0007669"/>
    <property type="project" value="TreeGrafter"/>
</dbReference>
<keyword evidence="1" id="KW-1185">Reference proteome</keyword>
<dbReference type="PANTHER" id="PTHR46644:SF2">
    <property type="entry name" value="DNA REPAIR PROTEIN XRCC2"/>
    <property type="match status" value="1"/>
</dbReference>
<dbReference type="RefSeq" id="XP_019895140.1">
    <property type="nucleotide sequence ID" value="XM_020039581.2"/>
</dbReference>
<dbReference type="InterPro" id="IPR030547">
    <property type="entry name" value="XRCC2"/>
</dbReference>
<dbReference type="PANTHER" id="PTHR46644">
    <property type="entry name" value="DNA REPAIR PROTEIN XRCC2"/>
    <property type="match status" value="1"/>
</dbReference>
<dbReference type="OrthoDB" id="420422at2759"/>
<dbReference type="GO" id="GO:0000724">
    <property type="term" value="P:double-strand break repair via homologous recombination"/>
    <property type="evidence" value="ECO:0007669"/>
    <property type="project" value="InterPro"/>
</dbReference>
<dbReference type="Gene3D" id="3.40.50.300">
    <property type="entry name" value="P-loop containing nucleotide triphosphate hydrolases"/>
    <property type="match status" value="1"/>
</dbReference>
<dbReference type="VEuPathDB" id="VectorBase:MDOMA2_001395"/>
<dbReference type="AlphaFoldDB" id="A0A9J7DJF3"/>
<dbReference type="InterPro" id="IPR027417">
    <property type="entry name" value="P-loop_NTPase"/>
</dbReference>
<dbReference type="GO" id="GO:0033063">
    <property type="term" value="C:Rad51B-Rad51C-Rad51D-XRCC2 complex"/>
    <property type="evidence" value="ECO:0007669"/>
    <property type="project" value="InterPro"/>
</dbReference>
<proteinExistence type="predicted"/>
<gene>
    <name evidence="2" type="primary">LOC101897537</name>
</gene>
<evidence type="ECO:0000313" key="2">
    <source>
        <dbReference type="RefSeq" id="XP_019895140.1"/>
    </source>
</evidence>
<dbReference type="GO" id="GO:0005813">
    <property type="term" value="C:centrosome"/>
    <property type="evidence" value="ECO:0007669"/>
    <property type="project" value="TreeGrafter"/>
</dbReference>
<dbReference type="GeneID" id="101897537"/>
<evidence type="ECO:0000313" key="1">
    <source>
        <dbReference type="Proteomes" id="UP001652621"/>
    </source>
</evidence>
<dbReference type="GO" id="GO:0005657">
    <property type="term" value="C:replication fork"/>
    <property type="evidence" value="ECO:0007669"/>
    <property type="project" value="InterPro"/>
</dbReference>
<sequence length="228" mass="26550">MIATGYQIMVQTKAEKRPSVENLWPCVFPPDAPKHGTLTEISGVKEEELLLKIIARTVLPEKYGGKSSQVVLLDLNHKIDEIEKHLLDVMSLSENFSQEDPNRTDDIIRTCLDSIIFIACYSSEQFDLALEELEELLWNNENITLLSIFGLDAFYWDDCYDRLQRMIIHYRNLCQRLQKICKQHKICCIFTMETNYLQTKLNGKVKIHAHTISPDCWCCCSRHFWCSI</sequence>